<dbReference type="RefSeq" id="WP_038481818.1">
    <property type="nucleotide sequence ID" value="NZ_CP003923.1"/>
</dbReference>
<protein>
    <submittedName>
        <fullName evidence="2">Uncharacterized protein</fullName>
    </submittedName>
</protein>
<dbReference type="PATRIC" id="fig|1246626.3.peg.2678"/>
<feature type="transmembrane region" description="Helical" evidence="1">
    <location>
        <begin position="216"/>
        <end position="236"/>
    </location>
</feature>
<keyword evidence="1" id="KW-0812">Transmembrane</keyword>
<dbReference type="Proteomes" id="UP000027142">
    <property type="component" value="Chromosome"/>
</dbReference>
<dbReference type="KEGG" id="ble:BleG1_2687"/>
<keyword evidence="1" id="KW-0472">Membrane</keyword>
<dbReference type="AlphaFoldDB" id="A0A060LYJ4"/>
<dbReference type="EMBL" id="CP003923">
    <property type="protein sequence ID" value="AIC95252.1"/>
    <property type="molecule type" value="Genomic_DNA"/>
</dbReference>
<feature type="transmembrane region" description="Helical" evidence="1">
    <location>
        <begin position="41"/>
        <end position="62"/>
    </location>
</feature>
<accession>A0A060LYJ4</accession>
<dbReference type="STRING" id="1246626.BleG1_2687"/>
<evidence type="ECO:0000313" key="3">
    <source>
        <dbReference type="Proteomes" id="UP000027142"/>
    </source>
</evidence>
<evidence type="ECO:0000313" key="2">
    <source>
        <dbReference type="EMBL" id="AIC95252.1"/>
    </source>
</evidence>
<reference evidence="2 3" key="1">
    <citation type="journal article" date="2014" name="Gene">
        <title>A comparative genomic analysis of the alkalitolerant soil bacterium Bacillus lehensis G1.</title>
        <authorList>
            <person name="Noor Y.M."/>
            <person name="Samsulrizal N.H."/>
            <person name="Jema'on N.A."/>
            <person name="Low K.O."/>
            <person name="Ramli A.N."/>
            <person name="Alias N.I."/>
            <person name="Damis S.I."/>
            <person name="Fuzi S.F."/>
            <person name="Isa M.N."/>
            <person name="Murad A.M."/>
            <person name="Raih M.F."/>
            <person name="Bakar F.D."/>
            <person name="Najimudin N."/>
            <person name="Mahadi N.M."/>
            <person name="Illias R.M."/>
        </authorList>
    </citation>
    <scope>NUCLEOTIDE SEQUENCE [LARGE SCALE GENOMIC DNA]</scope>
    <source>
        <strain evidence="2 3">G1</strain>
    </source>
</reference>
<keyword evidence="1" id="KW-1133">Transmembrane helix</keyword>
<dbReference type="OrthoDB" id="2849601at2"/>
<dbReference type="HOGENOM" id="CLU_1105417_0_0_9"/>
<proteinExistence type="predicted"/>
<name>A0A060LYJ4_9BACI</name>
<feature type="transmembrane region" description="Helical" evidence="1">
    <location>
        <begin position="185"/>
        <end position="209"/>
    </location>
</feature>
<evidence type="ECO:0000256" key="1">
    <source>
        <dbReference type="SAM" id="Phobius"/>
    </source>
</evidence>
<dbReference type="eggNOG" id="ENOG5030CP6">
    <property type="taxonomic scope" value="Bacteria"/>
</dbReference>
<organism evidence="2 3">
    <name type="scientific">Shouchella lehensis G1</name>
    <dbReference type="NCBI Taxonomy" id="1246626"/>
    <lineage>
        <taxon>Bacteria</taxon>
        <taxon>Bacillati</taxon>
        <taxon>Bacillota</taxon>
        <taxon>Bacilli</taxon>
        <taxon>Bacillales</taxon>
        <taxon>Bacillaceae</taxon>
        <taxon>Shouchella</taxon>
    </lineage>
</organism>
<keyword evidence="3" id="KW-1185">Reference proteome</keyword>
<feature type="transmembrane region" description="Helical" evidence="1">
    <location>
        <begin position="104"/>
        <end position="129"/>
    </location>
</feature>
<feature type="transmembrane region" description="Helical" evidence="1">
    <location>
        <begin position="141"/>
        <end position="165"/>
    </location>
</feature>
<gene>
    <name evidence="2" type="ORF">BleG1_2687</name>
</gene>
<sequence length="240" mass="26835">MEQRSELHHTEEANYYKKPNIFSFIISPIKQFDRIRYEPKALGPMFLILAIVLIGLLIPVLAGQGGLVPSQTGEFYGEDMYMDDYYYEPDPLSSMNIDSFVTNAIVWLSVLGVFAAVPPLLSLLFFAFAKMHNRDTTYGTLYSMTVFATLVVGVGFLYVMIMNTIAGTYGYMYTAPAVFVNQEHLLYPFLASLEVSTLLFILLIVIGLIRTAAFERFVAIAIGVGMFAVVFIFQVVGGMM</sequence>